<keyword evidence="2" id="KW-1185">Reference proteome</keyword>
<name>A0A8C3VFM8_9CETA</name>
<dbReference type="AlphaFoldDB" id="A0A8C3VFM8"/>
<reference evidence="1" key="2">
    <citation type="submission" date="2025-09" db="UniProtKB">
        <authorList>
            <consortium name="Ensembl"/>
        </authorList>
    </citation>
    <scope>IDENTIFICATION</scope>
</reference>
<evidence type="ECO:0000313" key="2">
    <source>
        <dbReference type="Proteomes" id="UP000694540"/>
    </source>
</evidence>
<reference evidence="1" key="1">
    <citation type="submission" date="2025-08" db="UniProtKB">
        <authorList>
            <consortium name="Ensembl"/>
        </authorList>
    </citation>
    <scope>IDENTIFICATION</scope>
</reference>
<accession>A0A8C3VFM8</accession>
<sequence>MKLRSNLLRLPPKISKPQRKCAAPFPLTQGLCLPGYTPGSCPQLPPLLRNAFSPHDLITVWPFLRPGFSTTNSFADMVPLANTVWLQLGATVHVLQF</sequence>
<dbReference type="Proteomes" id="UP000694540">
    <property type="component" value="Unplaced"/>
</dbReference>
<evidence type="ECO:0000313" key="1">
    <source>
        <dbReference type="Ensembl" id="ENSCWAP00000001118.1"/>
    </source>
</evidence>
<dbReference type="Ensembl" id="ENSCWAT00000001247.1">
    <property type="protein sequence ID" value="ENSCWAP00000001118.1"/>
    <property type="gene ID" value="ENSCWAG00000000960.1"/>
</dbReference>
<organism evidence="1 2">
    <name type="scientific">Catagonus wagneri</name>
    <name type="common">Chacoan peccary</name>
    <dbReference type="NCBI Taxonomy" id="51154"/>
    <lineage>
        <taxon>Eukaryota</taxon>
        <taxon>Metazoa</taxon>
        <taxon>Chordata</taxon>
        <taxon>Craniata</taxon>
        <taxon>Vertebrata</taxon>
        <taxon>Euteleostomi</taxon>
        <taxon>Mammalia</taxon>
        <taxon>Eutheria</taxon>
        <taxon>Laurasiatheria</taxon>
        <taxon>Artiodactyla</taxon>
        <taxon>Suina</taxon>
        <taxon>Tayassuidae</taxon>
        <taxon>Catagonus</taxon>
    </lineage>
</organism>
<protein>
    <submittedName>
        <fullName evidence="1">Uncharacterized protein</fullName>
    </submittedName>
</protein>
<proteinExistence type="predicted"/>
<dbReference type="GeneTree" id="ENSGT01030000238762"/>